<sequence length="327" mass="38844">MKKIYEFSYRDILKREENIILRKLKFVRRLNRIFNVLIKYVESEKIEFAYVRNLLPWNYLSIKFIKQLKKLTKFVILDVPTYPYKKELSKINLVIDNIFNRFVGKNINLVVTTADIEKIYGVRTIKITNGIDVKKYKLKKNIKKDGEFHLIGVANVSLWHGYDRVINGLYEYYKNDPRIKVIFHVVGEGKELNNLKKLTEEKKLNSYVIFHGFKTGDELDNLYDISDVAVGSLGLHRIGLLKSSVLKVREYCARGIPFIISSYDEDFDKEFEFMLKFPSDETPIEIEEILKFYERIKSKNYSLFMRKYAEEHLSWNNKMGKLLKEIK</sequence>
<reference evidence="2 3" key="1">
    <citation type="submission" date="2015-06" db="EMBL/GenBank/DDBJ databases">
        <title>Genome sequencing of Thermotogales isolates from hydrothermal vents.</title>
        <authorList>
            <person name="Haverkamp T.H."/>
            <person name="Kublanov I.V."/>
            <person name="Nesbo C.L."/>
        </authorList>
    </citation>
    <scope>NUCLEOTIDE SEQUENCE [LARGE SCALE GENOMIC DNA]</scope>
    <source>
        <strain evidence="3">ik275mar</strain>
    </source>
</reference>
<evidence type="ECO:0000259" key="1">
    <source>
        <dbReference type="Pfam" id="PF00534"/>
    </source>
</evidence>
<name>A0ABX3IJ54_9BACT</name>
<feature type="domain" description="Glycosyl transferase family 1" evidence="1">
    <location>
        <begin position="139"/>
        <end position="262"/>
    </location>
</feature>
<keyword evidence="3" id="KW-1185">Reference proteome</keyword>
<dbReference type="SUPFAM" id="SSF53756">
    <property type="entry name" value="UDP-Glycosyltransferase/glycogen phosphorylase"/>
    <property type="match status" value="1"/>
</dbReference>
<dbReference type="Gene3D" id="3.40.50.2000">
    <property type="entry name" value="Glycogen Phosphorylase B"/>
    <property type="match status" value="1"/>
</dbReference>
<evidence type="ECO:0000313" key="3">
    <source>
        <dbReference type="Proteomes" id="UP000242616"/>
    </source>
</evidence>
<dbReference type="InterPro" id="IPR001296">
    <property type="entry name" value="Glyco_trans_1"/>
</dbReference>
<evidence type="ECO:0000313" key="2">
    <source>
        <dbReference type="EMBL" id="ONN27334.1"/>
    </source>
</evidence>
<dbReference type="Pfam" id="PF00534">
    <property type="entry name" value="Glycos_transf_1"/>
    <property type="match status" value="1"/>
</dbReference>
<accession>A0ABX3IJ54</accession>
<proteinExistence type="predicted"/>
<protein>
    <recommendedName>
        <fullName evidence="1">Glycosyl transferase family 1 domain-containing protein</fullName>
    </recommendedName>
</protein>
<gene>
    <name evidence="2" type="ORF">XJ44_04900</name>
</gene>
<comment type="caution">
    <text evidence="2">The sequence shown here is derived from an EMBL/GenBank/DDBJ whole genome shotgun (WGS) entry which is preliminary data.</text>
</comment>
<dbReference type="Proteomes" id="UP000242616">
    <property type="component" value="Unassembled WGS sequence"/>
</dbReference>
<dbReference type="EMBL" id="LBFC01000018">
    <property type="protein sequence ID" value="ONN27334.1"/>
    <property type="molecule type" value="Genomic_DNA"/>
</dbReference>
<organism evidence="2 3">
    <name type="scientific">Thermosipho affectus</name>
    <dbReference type="NCBI Taxonomy" id="660294"/>
    <lineage>
        <taxon>Bacteria</taxon>
        <taxon>Thermotogati</taxon>
        <taxon>Thermotogota</taxon>
        <taxon>Thermotogae</taxon>
        <taxon>Thermotogales</taxon>
        <taxon>Fervidobacteriaceae</taxon>
        <taxon>Thermosipho</taxon>
    </lineage>
</organism>